<comment type="caution">
    <text evidence="5">The sequence shown here is derived from an EMBL/GenBank/DDBJ whole genome shotgun (WGS) entry which is preliminary data.</text>
</comment>
<keyword evidence="6" id="KW-1185">Reference proteome</keyword>
<dbReference type="PRINTS" id="PR00982">
    <property type="entry name" value="TRNASYNTHLYS"/>
</dbReference>
<dbReference type="EMBL" id="JBDKXB010000005">
    <property type="protein sequence ID" value="MEY6431977.1"/>
    <property type="molecule type" value="Genomic_DNA"/>
</dbReference>
<dbReference type="InterPro" id="IPR006195">
    <property type="entry name" value="aa-tRNA-synth_II"/>
</dbReference>
<dbReference type="InterPro" id="IPR045864">
    <property type="entry name" value="aa-tRNA-synth_II/BPL/LPL"/>
</dbReference>
<keyword evidence="1" id="KW-0436">Ligase</keyword>
<evidence type="ECO:0000256" key="1">
    <source>
        <dbReference type="ARBA" id="ARBA00022598"/>
    </source>
</evidence>
<dbReference type="InterPro" id="IPR018149">
    <property type="entry name" value="Lys-tRNA-synth_II_C"/>
</dbReference>
<evidence type="ECO:0000259" key="4">
    <source>
        <dbReference type="PROSITE" id="PS50862"/>
    </source>
</evidence>
<dbReference type="InterPro" id="IPR004364">
    <property type="entry name" value="Aa-tRNA-synt_II"/>
</dbReference>
<dbReference type="InterPro" id="IPR004525">
    <property type="entry name" value="EpmA"/>
</dbReference>
<keyword evidence="3" id="KW-0067">ATP-binding</keyword>
<dbReference type="Gene3D" id="3.30.930.10">
    <property type="entry name" value="Bira Bifunctional Protein, Domain 2"/>
    <property type="match status" value="1"/>
</dbReference>
<evidence type="ECO:0000256" key="2">
    <source>
        <dbReference type="ARBA" id="ARBA00022741"/>
    </source>
</evidence>
<feature type="domain" description="Aminoacyl-transfer RNA synthetases class-II family profile" evidence="4">
    <location>
        <begin position="28"/>
        <end position="329"/>
    </location>
</feature>
<keyword evidence="2" id="KW-0547">Nucleotide-binding</keyword>
<dbReference type="PANTHER" id="PTHR42918:SF6">
    <property type="entry name" value="ELONGATION FACTOR P--(R)-BETA-LYSINE LIGASE"/>
    <property type="match status" value="1"/>
</dbReference>
<reference evidence="5 6" key="1">
    <citation type="submission" date="2024-05" db="EMBL/GenBank/DDBJ databases">
        <title>Genome Sequence and Characterization of the New Strain Purple Sulfur Bacterium of Genus Thioalkalicoccus.</title>
        <authorList>
            <person name="Bryantseva I.A."/>
            <person name="Kyndt J.A."/>
            <person name="Imhoff J.F."/>
        </authorList>
    </citation>
    <scope>NUCLEOTIDE SEQUENCE [LARGE SCALE GENOMIC DNA]</scope>
    <source>
        <strain evidence="5 6">Um2</strain>
    </source>
</reference>
<proteinExistence type="predicted"/>
<evidence type="ECO:0000313" key="6">
    <source>
        <dbReference type="Proteomes" id="UP001564408"/>
    </source>
</evidence>
<evidence type="ECO:0000313" key="5">
    <source>
        <dbReference type="EMBL" id="MEY6431977.1"/>
    </source>
</evidence>
<accession>A0ABV4BCG2</accession>
<dbReference type="RefSeq" id="WP_369666355.1">
    <property type="nucleotide sequence ID" value="NZ_JBDKXB010000005.1"/>
</dbReference>
<gene>
    <name evidence="5" type="primary">epmA</name>
    <name evidence="5" type="ORF">ABC977_06080</name>
</gene>
<dbReference type="NCBIfam" id="TIGR00462">
    <property type="entry name" value="genX"/>
    <property type="match status" value="1"/>
</dbReference>
<dbReference type="Pfam" id="PF00152">
    <property type="entry name" value="tRNA-synt_2"/>
    <property type="match status" value="1"/>
</dbReference>
<dbReference type="NCBIfam" id="NF006828">
    <property type="entry name" value="PRK09350.1"/>
    <property type="match status" value="1"/>
</dbReference>
<protein>
    <submittedName>
        <fullName evidence="5">EF-P lysine aminoacylase EpmA</fullName>
    </submittedName>
</protein>
<sequence length="333" mass="36976">MSHEPRRSDEPAWRPVAALPVLRERGTMLARIRSFFARVGVLEVETPVLSPAAVTDPALWSLATTWHGPGVATPVYLHTSPEFAMKRLLAAGSGPIYQLARVFRDGERGRLHHPEFTLLEWYRPGWDYRRLMDEVVELLRAALGRPALTAERLTYRDLFRERLGIDPWTDDERSFATVAAAAGIGGPALSNLSRDGWLDLLLSHLLEPGLGRGCLTFVHDYPPTQAALARCRQVPEPVAERFEVYLEGLELANGFQELTDAAEQLARFEHDLACRRRAGQEPGVPPIDTRFIAALEAGLPDCSGVALGIDRLLMCHLGVSHIDEVLAFPIERA</sequence>
<dbReference type="SUPFAM" id="SSF55681">
    <property type="entry name" value="Class II aaRS and biotin synthetases"/>
    <property type="match status" value="1"/>
</dbReference>
<evidence type="ECO:0000256" key="3">
    <source>
        <dbReference type="ARBA" id="ARBA00022840"/>
    </source>
</evidence>
<organism evidence="5 6">
    <name type="scientific">Thioalkalicoccus limnaeus</name>
    <dbReference type="NCBI Taxonomy" id="120681"/>
    <lineage>
        <taxon>Bacteria</taxon>
        <taxon>Pseudomonadati</taxon>
        <taxon>Pseudomonadota</taxon>
        <taxon>Gammaproteobacteria</taxon>
        <taxon>Chromatiales</taxon>
        <taxon>Chromatiaceae</taxon>
        <taxon>Thioalkalicoccus</taxon>
    </lineage>
</organism>
<dbReference type="Proteomes" id="UP001564408">
    <property type="component" value="Unassembled WGS sequence"/>
</dbReference>
<dbReference type="PROSITE" id="PS50862">
    <property type="entry name" value="AA_TRNA_LIGASE_II"/>
    <property type="match status" value="1"/>
</dbReference>
<name>A0ABV4BCG2_9GAMM</name>
<dbReference type="PANTHER" id="PTHR42918">
    <property type="entry name" value="LYSYL-TRNA SYNTHETASE"/>
    <property type="match status" value="1"/>
</dbReference>